<dbReference type="Gene3D" id="3.60.40.10">
    <property type="entry name" value="PPM-type phosphatase domain"/>
    <property type="match status" value="1"/>
</dbReference>
<dbReference type="KEGG" id="aoc:Aocu_04090"/>
<dbReference type="PATRIC" id="fig|35623.3.peg.410"/>
<dbReference type="InParanoid" id="A0A061AHM9"/>
<protein>
    <submittedName>
        <fullName evidence="2">Protein phosphatase 2C (PP2C)-like domain containing protein</fullName>
    </submittedName>
</protein>
<evidence type="ECO:0000313" key="2">
    <source>
        <dbReference type="EMBL" id="CDR30482.1"/>
    </source>
</evidence>
<dbReference type="STRING" id="35623.Aocu_04090"/>
<dbReference type="Pfam" id="PF13672">
    <property type="entry name" value="PP2C_2"/>
    <property type="match status" value="1"/>
</dbReference>
<dbReference type="AlphaFoldDB" id="A0A061AHM9"/>
<sequence>MVKAVTRPYRDYNEDGFIIEDGFYVVMDGATTLLNGQASKDGSIAERFVNYAKKNLYRFYKESNDFLEAIHRLSRESYHYFNISSKIPAELPSMALVCAIEKKNHYELFIIGDSGVAIKYLSGRYKLKMDKRVKALDQIAVDYKYRNHVDFKDILIRHRNLLGIKYQALIPSLDMVYEPLIFKVMKNKVDKILLFTDGYFSMRDTFMITKKNIDFINHDLDKGVQRIVDVAYQDKDMVKFKRLKVIDDITAIKIDCQS</sequence>
<organism evidence="2 3">
    <name type="scientific">Acholeplasma oculi</name>
    <dbReference type="NCBI Taxonomy" id="35623"/>
    <lineage>
        <taxon>Bacteria</taxon>
        <taxon>Bacillati</taxon>
        <taxon>Mycoplasmatota</taxon>
        <taxon>Mollicutes</taxon>
        <taxon>Acholeplasmatales</taxon>
        <taxon>Acholeplasmataceae</taxon>
        <taxon>Acholeplasma</taxon>
    </lineage>
</organism>
<keyword evidence="3" id="KW-1185">Reference proteome</keyword>
<dbReference type="InterPro" id="IPR036457">
    <property type="entry name" value="PPM-type-like_dom_sf"/>
</dbReference>
<evidence type="ECO:0000259" key="1">
    <source>
        <dbReference type="Pfam" id="PF13672"/>
    </source>
</evidence>
<feature type="domain" description="PPM-type phosphatase" evidence="1">
    <location>
        <begin position="24"/>
        <end position="200"/>
    </location>
</feature>
<dbReference type="RefSeq" id="WP_045749026.1">
    <property type="nucleotide sequence ID" value="NZ_FUZK01000003.1"/>
</dbReference>
<reference evidence="3" key="1">
    <citation type="submission" date="2014-05" db="EMBL/GenBank/DDBJ databases">
        <authorList>
            <person name="Kube M."/>
        </authorList>
    </citation>
    <scope>NUCLEOTIDE SEQUENCE [LARGE SCALE GENOMIC DNA]</scope>
</reference>
<dbReference type="Proteomes" id="UP000032434">
    <property type="component" value="Chromosome 1"/>
</dbReference>
<dbReference type="EMBL" id="LK028559">
    <property type="protein sequence ID" value="CDR30482.1"/>
    <property type="molecule type" value="Genomic_DNA"/>
</dbReference>
<accession>A0A061AHM9</accession>
<proteinExistence type="predicted"/>
<dbReference type="HOGENOM" id="CLU_1072089_0_0_14"/>
<name>A0A061AHM9_9MOLU</name>
<gene>
    <name evidence="2" type="ORF">Aocu_04090</name>
</gene>
<evidence type="ECO:0000313" key="3">
    <source>
        <dbReference type="Proteomes" id="UP000032434"/>
    </source>
</evidence>
<dbReference type="InterPro" id="IPR001932">
    <property type="entry name" value="PPM-type_phosphatase-like_dom"/>
</dbReference>
<dbReference type="SUPFAM" id="SSF81606">
    <property type="entry name" value="PP2C-like"/>
    <property type="match status" value="1"/>
</dbReference>